<name>A0ABP2QVA0_BARVI</name>
<feature type="transmembrane region" description="Helical" evidence="1">
    <location>
        <begin position="14"/>
        <end position="40"/>
    </location>
</feature>
<keyword evidence="1" id="KW-1133">Transmembrane helix</keyword>
<dbReference type="EMBL" id="AIMH01000018">
    <property type="protein sequence ID" value="EJF98080.1"/>
    <property type="molecule type" value="Genomic_DNA"/>
</dbReference>
<gene>
    <name evidence="2" type="ORF">MEI_00940</name>
</gene>
<evidence type="ECO:0000313" key="3">
    <source>
        <dbReference type="Proteomes" id="UP000008948"/>
    </source>
</evidence>
<accession>A0ABP2QVA0</accession>
<evidence type="ECO:0000256" key="1">
    <source>
        <dbReference type="SAM" id="Phobius"/>
    </source>
</evidence>
<keyword evidence="1" id="KW-0472">Membrane</keyword>
<keyword evidence="1" id="KW-0812">Transmembrane</keyword>
<dbReference type="Proteomes" id="UP000008948">
    <property type="component" value="Unassembled WGS sequence"/>
</dbReference>
<protein>
    <submittedName>
        <fullName evidence="2">Uncharacterized protein</fullName>
    </submittedName>
</protein>
<keyword evidence="3" id="KW-1185">Reference proteome</keyword>
<organism evidence="2 3">
    <name type="scientific">Bartonella vinsonii subsp. arupensis Pm136co</name>
    <dbReference type="NCBI Taxonomy" id="1094561"/>
    <lineage>
        <taxon>Bacteria</taxon>
        <taxon>Pseudomonadati</taxon>
        <taxon>Pseudomonadota</taxon>
        <taxon>Alphaproteobacteria</taxon>
        <taxon>Hyphomicrobiales</taxon>
        <taxon>Bartonellaceae</taxon>
        <taxon>Bartonella</taxon>
    </lineage>
</organism>
<evidence type="ECO:0000313" key="2">
    <source>
        <dbReference type="EMBL" id="EJF98080.1"/>
    </source>
</evidence>
<comment type="caution">
    <text evidence="2">The sequence shown here is derived from an EMBL/GenBank/DDBJ whole genome shotgun (WGS) entry which is preliminary data.</text>
</comment>
<proteinExistence type="predicted"/>
<reference evidence="2 3" key="1">
    <citation type="submission" date="2012-03" db="EMBL/GenBank/DDBJ databases">
        <title>The Genome Sequence of Bartonella vinsonii subsp. arupensis str. Pm136co.</title>
        <authorList>
            <consortium name="The Broad Institute Genome Sequencing Platform"/>
            <consortium name="The Broad Institute Genome Sequencing Center for Infectious Disease"/>
            <person name="Feldgarden M."/>
            <person name="Kirby J."/>
            <person name="Kosoy M."/>
            <person name="Birtles R."/>
            <person name="Probert W.S."/>
            <person name="Chiaraviglio L."/>
            <person name="Young S.K."/>
            <person name="Zeng Q."/>
            <person name="Gargeya S."/>
            <person name="Fitzgerald M."/>
            <person name="Haas B."/>
            <person name="Abouelleil A."/>
            <person name="Alvarado L."/>
            <person name="Arachchi H.M."/>
            <person name="Berlin A."/>
            <person name="Chapman S.B."/>
            <person name="Gearin G."/>
            <person name="Goldberg J."/>
            <person name="Griggs A."/>
            <person name="Gujja S."/>
            <person name="Hansen M."/>
            <person name="Heiman D."/>
            <person name="Howarth C."/>
            <person name="Larimer J."/>
            <person name="Lui A."/>
            <person name="MacDonald P.J.P."/>
            <person name="McCowen C."/>
            <person name="Montmayeur A."/>
            <person name="Murphy C."/>
            <person name="Neiman D."/>
            <person name="Pearson M."/>
            <person name="Priest M."/>
            <person name="Roberts A."/>
            <person name="Saif S."/>
            <person name="Shea T."/>
            <person name="Sisk P."/>
            <person name="Stolte C."/>
            <person name="Sykes S."/>
            <person name="Wortman J."/>
            <person name="Nusbaum C."/>
            <person name="Birren B."/>
        </authorList>
    </citation>
    <scope>NUCLEOTIDE SEQUENCE [LARGE SCALE GENOMIC DNA]</scope>
    <source>
        <strain evidence="2 3">Pm136co</strain>
    </source>
</reference>
<sequence>MDEMSAFAFAMMKLTFLLAFVGVIFDVLLTIAVVALYYSFIKRLIASYKVTEQLRTVMKKRV</sequence>
<dbReference type="RefSeq" id="WP_004866282.1">
    <property type="nucleotide sequence ID" value="NZ_JH725044.1"/>
</dbReference>